<feature type="chain" id="PRO_5012366520" evidence="1">
    <location>
        <begin position="22"/>
        <end position="80"/>
    </location>
</feature>
<sequence>MRLNIWVPPLILAFSIPIASGFSPRQLPNEPTGVKTIKTANNVTIRYKEPGKEGVCETTPGVKSYAGYVDLDSCQDGHED</sequence>
<dbReference type="OrthoDB" id="443318at2759"/>
<comment type="caution">
    <text evidence="2">The sequence shown here is derived from an EMBL/GenBank/DDBJ whole genome shotgun (WGS) entry which is preliminary data.</text>
</comment>
<protein>
    <submittedName>
        <fullName evidence="2">Uncharacterized protein</fullName>
    </submittedName>
</protein>
<evidence type="ECO:0000313" key="2">
    <source>
        <dbReference type="EMBL" id="OKP00507.1"/>
    </source>
</evidence>
<keyword evidence="3" id="KW-1185">Reference proteome</keyword>
<feature type="signal peptide" evidence="1">
    <location>
        <begin position="1"/>
        <end position="21"/>
    </location>
</feature>
<dbReference type="Proteomes" id="UP000186955">
    <property type="component" value="Unassembled WGS sequence"/>
</dbReference>
<dbReference type="EMBL" id="MNBE01000647">
    <property type="protein sequence ID" value="OKP00507.1"/>
    <property type="molecule type" value="Genomic_DNA"/>
</dbReference>
<organism evidence="2 3">
    <name type="scientific">Penicillium subrubescens</name>
    <dbReference type="NCBI Taxonomy" id="1316194"/>
    <lineage>
        <taxon>Eukaryota</taxon>
        <taxon>Fungi</taxon>
        <taxon>Dikarya</taxon>
        <taxon>Ascomycota</taxon>
        <taxon>Pezizomycotina</taxon>
        <taxon>Eurotiomycetes</taxon>
        <taxon>Eurotiomycetidae</taxon>
        <taxon>Eurotiales</taxon>
        <taxon>Aspergillaceae</taxon>
        <taxon>Penicillium</taxon>
    </lineage>
</organism>
<accession>A0A1Q5TJV6</accession>
<proteinExistence type="predicted"/>
<dbReference type="STRING" id="1316194.A0A1Q5TJV6"/>
<name>A0A1Q5TJV6_9EURO</name>
<reference evidence="2 3" key="1">
    <citation type="submission" date="2016-10" db="EMBL/GenBank/DDBJ databases">
        <title>Genome sequence of the ascomycete fungus Penicillium subrubescens.</title>
        <authorList>
            <person name="De Vries R.P."/>
            <person name="Peng M."/>
            <person name="Dilokpimol A."/>
            <person name="Hilden K."/>
            <person name="Makela M.R."/>
            <person name="Grigoriev I."/>
            <person name="Riley R."/>
            <person name="Granchi Z."/>
        </authorList>
    </citation>
    <scope>NUCLEOTIDE SEQUENCE [LARGE SCALE GENOMIC DNA]</scope>
    <source>
        <strain evidence="2 3">CBS 132785</strain>
    </source>
</reference>
<evidence type="ECO:0000313" key="3">
    <source>
        <dbReference type="Proteomes" id="UP000186955"/>
    </source>
</evidence>
<gene>
    <name evidence="2" type="ORF">PENSUB_7964</name>
</gene>
<evidence type="ECO:0000256" key="1">
    <source>
        <dbReference type="SAM" id="SignalP"/>
    </source>
</evidence>
<keyword evidence="1" id="KW-0732">Signal</keyword>
<dbReference type="AlphaFoldDB" id="A0A1Q5TJV6"/>